<comment type="similarity">
    <text evidence="2 8">Belongs to the sodium:solute symporter (SSF) (TC 2.A.21) family.</text>
</comment>
<evidence type="ECO:0000256" key="5">
    <source>
        <dbReference type="ARBA" id="ARBA00022847"/>
    </source>
</evidence>
<comment type="subcellular location">
    <subcellularLocation>
        <location evidence="1">Membrane</location>
        <topology evidence="1">Multi-pass membrane protein</topology>
    </subcellularLocation>
</comment>
<feature type="transmembrane region" description="Helical" evidence="9">
    <location>
        <begin position="395"/>
        <end position="416"/>
    </location>
</feature>
<keyword evidence="6 9" id="KW-1133">Transmembrane helix</keyword>
<protein>
    <submittedName>
        <fullName evidence="10">Sodium:solute symporter</fullName>
    </submittedName>
</protein>
<proteinExistence type="inferred from homology"/>
<dbReference type="InterPro" id="IPR050277">
    <property type="entry name" value="Sodium:Solute_Symporter"/>
</dbReference>
<keyword evidence="11" id="KW-1185">Reference proteome</keyword>
<evidence type="ECO:0000256" key="3">
    <source>
        <dbReference type="ARBA" id="ARBA00022448"/>
    </source>
</evidence>
<keyword evidence="7 9" id="KW-0472">Membrane</keyword>
<evidence type="ECO:0000256" key="4">
    <source>
        <dbReference type="ARBA" id="ARBA00022692"/>
    </source>
</evidence>
<feature type="transmembrane region" description="Helical" evidence="9">
    <location>
        <begin position="91"/>
        <end position="114"/>
    </location>
</feature>
<organism evidence="10 11">
    <name type="scientific">Francisella uliginis</name>
    <dbReference type="NCBI Taxonomy" id="573570"/>
    <lineage>
        <taxon>Bacteria</taxon>
        <taxon>Pseudomonadati</taxon>
        <taxon>Pseudomonadota</taxon>
        <taxon>Gammaproteobacteria</taxon>
        <taxon>Thiotrichales</taxon>
        <taxon>Francisellaceae</taxon>
        <taxon>Francisella</taxon>
    </lineage>
</organism>
<dbReference type="EMBL" id="CP016796">
    <property type="protein sequence ID" value="API86368.1"/>
    <property type="molecule type" value="Genomic_DNA"/>
</dbReference>
<dbReference type="InterPro" id="IPR038377">
    <property type="entry name" value="Na/Glc_symporter_sf"/>
</dbReference>
<dbReference type="PROSITE" id="PS50283">
    <property type="entry name" value="NA_SOLUT_SYMP_3"/>
    <property type="match status" value="1"/>
</dbReference>
<feature type="transmembrane region" description="Helical" evidence="9">
    <location>
        <begin position="195"/>
        <end position="214"/>
    </location>
</feature>
<reference evidence="10 11" key="1">
    <citation type="journal article" date="2016" name="Appl. Environ. Microbiol.">
        <title>Whole genome relationships among Francisella bacteria of diverse origin define new species and provide specific regions for detection.</title>
        <authorList>
            <person name="Challacombe J.F."/>
            <person name="Petersen J.M."/>
            <person name="Gallegos-Graves V."/>
            <person name="Hodge D."/>
            <person name="Pillai S."/>
            <person name="Kuske C.R."/>
        </authorList>
    </citation>
    <scope>NUCLEOTIDE SEQUENCE [LARGE SCALE GENOMIC DNA]</scope>
    <source>
        <strain evidence="11">TX07-7310</strain>
    </source>
</reference>
<dbReference type="KEGG" id="frx:F7310_02925"/>
<dbReference type="Proteomes" id="UP000184222">
    <property type="component" value="Chromosome"/>
</dbReference>
<feature type="transmembrane region" description="Helical" evidence="9">
    <location>
        <begin position="20"/>
        <end position="41"/>
    </location>
</feature>
<keyword evidence="5" id="KW-0769">Symport</keyword>
<dbReference type="Pfam" id="PF00474">
    <property type="entry name" value="SSF"/>
    <property type="match status" value="1"/>
</dbReference>
<feature type="transmembrane region" description="Helical" evidence="9">
    <location>
        <begin position="342"/>
        <end position="361"/>
    </location>
</feature>
<feature type="transmembrane region" description="Helical" evidence="9">
    <location>
        <begin position="126"/>
        <end position="146"/>
    </location>
</feature>
<evidence type="ECO:0000256" key="1">
    <source>
        <dbReference type="ARBA" id="ARBA00004141"/>
    </source>
</evidence>
<feature type="transmembrane region" description="Helical" evidence="9">
    <location>
        <begin position="319"/>
        <end position="336"/>
    </location>
</feature>
<keyword evidence="4 9" id="KW-0812">Transmembrane</keyword>
<feature type="transmembrane region" description="Helical" evidence="9">
    <location>
        <begin position="279"/>
        <end position="307"/>
    </location>
</feature>
<dbReference type="PANTHER" id="PTHR48086">
    <property type="entry name" value="SODIUM/PROLINE SYMPORTER-RELATED"/>
    <property type="match status" value="1"/>
</dbReference>
<dbReference type="RefSeq" id="WP_072711643.1">
    <property type="nucleotide sequence ID" value="NZ_CP016796.1"/>
</dbReference>
<sequence>MKNNNSPVSNYYTAGKKVGFFALTATLVMTELNTSTLIGFSSLGYNYGFSAISLGLVFLFGLFFYAITVAKKWKNFDAISVTEYFGYRYNKAFGIFVAICLWVAMLGFGANFIHSITVCLEVIFPGYSKALITFIACLVMFIATINSGLKSIIQIDKISFILCLVLFIFLGFYFYKYGQQGIVINAKSHASLPVSFSLSLVVLTCFTYILSPWYGQKIFSAKSSKVAFYSMFVTAILVSLFYVIAIFITASFSKQLDLANPDLALASIIARKLPLAIQIYFYIVIFLIATTTIAALWNTMASVIFAHSSQTKTTNSNRILVLFIAILSYLIATFFIDHILDKMLLFNIPIAALSFSLIYGFYGKSKNFIGAVLSTIIGIVIAVMLYFTFDQATFIFYWAFVCIPIVFIVGFIPVIFEKKY</sequence>
<evidence type="ECO:0000256" key="6">
    <source>
        <dbReference type="ARBA" id="ARBA00022989"/>
    </source>
</evidence>
<dbReference type="STRING" id="573570.F7310_02925"/>
<dbReference type="OrthoDB" id="9789704at2"/>
<gene>
    <name evidence="10" type="ORF">F7310_02925</name>
</gene>
<evidence type="ECO:0000256" key="2">
    <source>
        <dbReference type="ARBA" id="ARBA00006434"/>
    </source>
</evidence>
<name>A0A1L4BRB9_9GAMM</name>
<dbReference type="Gene3D" id="1.20.1730.10">
    <property type="entry name" value="Sodium/glucose cotransporter"/>
    <property type="match status" value="1"/>
</dbReference>
<evidence type="ECO:0000313" key="11">
    <source>
        <dbReference type="Proteomes" id="UP000184222"/>
    </source>
</evidence>
<dbReference type="AlphaFoldDB" id="A0A1L4BRB9"/>
<evidence type="ECO:0000313" key="10">
    <source>
        <dbReference type="EMBL" id="API86368.1"/>
    </source>
</evidence>
<keyword evidence="3" id="KW-0813">Transport</keyword>
<dbReference type="PANTHER" id="PTHR48086:SF7">
    <property type="entry name" value="SODIUM-SOLUTE SYMPORTER-RELATED"/>
    <property type="match status" value="1"/>
</dbReference>
<dbReference type="InterPro" id="IPR001734">
    <property type="entry name" value="Na/solute_symporter"/>
</dbReference>
<feature type="transmembrane region" description="Helical" evidence="9">
    <location>
        <begin position="368"/>
        <end position="389"/>
    </location>
</feature>
<accession>A0A1L4BRB9</accession>
<dbReference type="GO" id="GO:0015293">
    <property type="term" value="F:symporter activity"/>
    <property type="evidence" value="ECO:0007669"/>
    <property type="project" value="UniProtKB-KW"/>
</dbReference>
<dbReference type="GO" id="GO:0005886">
    <property type="term" value="C:plasma membrane"/>
    <property type="evidence" value="ECO:0007669"/>
    <property type="project" value="TreeGrafter"/>
</dbReference>
<feature type="transmembrane region" description="Helical" evidence="9">
    <location>
        <begin position="226"/>
        <end position="248"/>
    </location>
</feature>
<evidence type="ECO:0000256" key="8">
    <source>
        <dbReference type="RuleBase" id="RU362091"/>
    </source>
</evidence>
<feature type="transmembrane region" description="Helical" evidence="9">
    <location>
        <begin position="158"/>
        <end position="175"/>
    </location>
</feature>
<feature type="transmembrane region" description="Helical" evidence="9">
    <location>
        <begin position="47"/>
        <end position="70"/>
    </location>
</feature>
<evidence type="ECO:0000256" key="9">
    <source>
        <dbReference type="SAM" id="Phobius"/>
    </source>
</evidence>
<evidence type="ECO:0000256" key="7">
    <source>
        <dbReference type="ARBA" id="ARBA00023136"/>
    </source>
</evidence>